<organism evidence="2 3">
    <name type="scientific">Pelosinus baikalensis</name>
    <dbReference type="NCBI Taxonomy" id="2892015"/>
    <lineage>
        <taxon>Bacteria</taxon>
        <taxon>Bacillati</taxon>
        <taxon>Bacillota</taxon>
        <taxon>Negativicutes</taxon>
        <taxon>Selenomonadales</taxon>
        <taxon>Sporomusaceae</taxon>
        <taxon>Pelosinus</taxon>
    </lineage>
</organism>
<dbReference type="RefSeq" id="WP_229537210.1">
    <property type="nucleotide sequence ID" value="NZ_JAJHJB010000060.1"/>
</dbReference>
<dbReference type="PRINTS" id="PR00598">
    <property type="entry name" value="HTHMARR"/>
</dbReference>
<reference evidence="2" key="1">
    <citation type="submission" date="2021-11" db="EMBL/GenBank/DDBJ databases">
        <title>Description of a new species Pelosinus isolated from the bottom sediments of Lake Baikal.</title>
        <authorList>
            <person name="Zakharyuk A."/>
        </authorList>
    </citation>
    <scope>NUCLEOTIDE SEQUENCE</scope>
    <source>
        <strain evidence="2">Bkl1</strain>
    </source>
</reference>
<keyword evidence="3" id="KW-1185">Reference proteome</keyword>
<gene>
    <name evidence="2" type="ORF">LMF89_23695</name>
</gene>
<feature type="domain" description="HTH marR-type" evidence="1">
    <location>
        <begin position="14"/>
        <end position="145"/>
    </location>
</feature>
<dbReference type="Gene3D" id="1.10.10.10">
    <property type="entry name" value="Winged helix-like DNA-binding domain superfamily/Winged helix DNA-binding domain"/>
    <property type="match status" value="1"/>
</dbReference>
<dbReference type="InterPro" id="IPR036390">
    <property type="entry name" value="WH_DNA-bd_sf"/>
</dbReference>
<comment type="caution">
    <text evidence="2">The sequence shown here is derived from an EMBL/GenBank/DDBJ whole genome shotgun (WGS) entry which is preliminary data.</text>
</comment>
<evidence type="ECO:0000259" key="1">
    <source>
        <dbReference type="PROSITE" id="PS50995"/>
    </source>
</evidence>
<dbReference type="InterPro" id="IPR036388">
    <property type="entry name" value="WH-like_DNA-bd_sf"/>
</dbReference>
<dbReference type="SUPFAM" id="SSF46785">
    <property type="entry name" value="Winged helix' DNA-binding domain"/>
    <property type="match status" value="1"/>
</dbReference>
<dbReference type="SMART" id="SM00347">
    <property type="entry name" value="HTH_MARR"/>
    <property type="match status" value="1"/>
</dbReference>
<sequence length="148" mass="16524">MKNNNEHHHPKNPSPCNCLNIRRASRAVTHFYDKILQPSGVTISQLSLLKHLKQVEPITISELANVMRIDRTTLNRNMKPLVDHGLITITPGQDPRTRQVVMTPKGTTTTNSASQLWDKAQASVKDYLGETDLAVLVKLLSKLEALVP</sequence>
<accession>A0ABS8HYT9</accession>
<dbReference type="PROSITE" id="PS50995">
    <property type="entry name" value="HTH_MARR_2"/>
    <property type="match status" value="1"/>
</dbReference>
<dbReference type="PANTHER" id="PTHR33164:SF105">
    <property type="entry name" value="TRANSCRIPTIONAL REPRESSOR PROTEIN-RELATED"/>
    <property type="match status" value="1"/>
</dbReference>
<name>A0ABS8HYT9_9FIRM</name>
<dbReference type="InterPro" id="IPR039422">
    <property type="entry name" value="MarR/SlyA-like"/>
</dbReference>
<dbReference type="Pfam" id="PF12840">
    <property type="entry name" value="HTH_20"/>
    <property type="match status" value="1"/>
</dbReference>
<dbReference type="PANTHER" id="PTHR33164">
    <property type="entry name" value="TRANSCRIPTIONAL REGULATOR, MARR FAMILY"/>
    <property type="match status" value="1"/>
</dbReference>
<protein>
    <submittedName>
        <fullName evidence="2">MarR family winged helix-turn-helix transcriptional regulator</fullName>
    </submittedName>
</protein>
<dbReference type="Proteomes" id="UP001165492">
    <property type="component" value="Unassembled WGS sequence"/>
</dbReference>
<evidence type="ECO:0000313" key="3">
    <source>
        <dbReference type="Proteomes" id="UP001165492"/>
    </source>
</evidence>
<proteinExistence type="predicted"/>
<dbReference type="InterPro" id="IPR000835">
    <property type="entry name" value="HTH_MarR-typ"/>
</dbReference>
<evidence type="ECO:0000313" key="2">
    <source>
        <dbReference type="EMBL" id="MCC5468343.1"/>
    </source>
</evidence>
<dbReference type="EMBL" id="JAJHJB010000060">
    <property type="protein sequence ID" value="MCC5468343.1"/>
    <property type="molecule type" value="Genomic_DNA"/>
</dbReference>